<dbReference type="FunFam" id="3.30.470.20:FF:000018">
    <property type="entry name" value="Trifunctional purine biosynthetic protein adenosine-3"/>
    <property type="match status" value="1"/>
</dbReference>
<evidence type="ECO:0000259" key="16">
    <source>
        <dbReference type="PROSITE" id="PS50975"/>
    </source>
</evidence>
<evidence type="ECO:0000256" key="3">
    <source>
        <dbReference type="ARBA" id="ARBA00005174"/>
    </source>
</evidence>
<keyword evidence="7 15" id="KW-0547">Nucleotide-binding</keyword>
<evidence type="ECO:0000256" key="10">
    <source>
        <dbReference type="ARBA" id="ARBA00023211"/>
    </source>
</evidence>
<dbReference type="SMART" id="SM01210">
    <property type="entry name" value="GARS_C"/>
    <property type="match status" value="1"/>
</dbReference>
<dbReference type="AlphaFoldDB" id="A0A1G2QXL6"/>
<evidence type="ECO:0000256" key="15">
    <source>
        <dbReference type="PROSITE-ProRule" id="PRU00409"/>
    </source>
</evidence>
<dbReference type="HAMAP" id="MF_00138">
    <property type="entry name" value="GARS"/>
    <property type="match status" value="1"/>
</dbReference>
<dbReference type="SMART" id="SM01209">
    <property type="entry name" value="GARS_A"/>
    <property type="match status" value="1"/>
</dbReference>
<dbReference type="GO" id="GO:0005524">
    <property type="term" value="F:ATP binding"/>
    <property type="evidence" value="ECO:0007669"/>
    <property type="project" value="UniProtKB-UniRule"/>
</dbReference>
<dbReference type="EMBL" id="MHTT01000029">
    <property type="protein sequence ID" value="OHA64742.1"/>
    <property type="molecule type" value="Genomic_DNA"/>
</dbReference>
<dbReference type="InterPro" id="IPR016185">
    <property type="entry name" value="PreATP-grasp_dom_sf"/>
</dbReference>
<dbReference type="InterPro" id="IPR037123">
    <property type="entry name" value="PRibGlycinamide_synth_C_sf"/>
</dbReference>
<dbReference type="Gene3D" id="3.40.50.20">
    <property type="match status" value="1"/>
</dbReference>
<dbReference type="PANTHER" id="PTHR43472">
    <property type="entry name" value="PHOSPHORIBOSYLAMINE--GLYCINE LIGASE"/>
    <property type="match status" value="1"/>
</dbReference>
<dbReference type="InterPro" id="IPR020560">
    <property type="entry name" value="PRibGlycinamide_synth_C-dom"/>
</dbReference>
<sequence>MRVLVLGNGAREHALAWRISQSPECKNLFVWPGNGGTEQCGWNVHLNAEQLIDHVAGLCPDYVVIGPETFLADGLVDKLAEKGIPAFGPTRAAAKVETSKEAALQLMQEAKVPHPKSWTFPNPHVVATFVQGYNKPVAVKPDGLTGGKGVQLCSNPKEAENAANLCGELYPDQPIVVQELLQGREVSVFCFTDGYHVSPLVVACDYKRLLDGDQGPNTGGMGSYSWPRFWNKPLEEEILQWIVMPILGKMELKGTPFVGMLYAGLMLTKEGPKVLEFNARFGDPEAQVILPLLQGDLLDIMLACTQGRLDKVQVSWNHALHAVGVVMAFQGYPGKCEGGHPVTRRYTRKQASALVFHGSTRLEDKSLVTDGASGRVLTVVGTGTPVSHAREMAYYETDKWGFFGATWREDIAAGN</sequence>
<dbReference type="PROSITE" id="PS00184">
    <property type="entry name" value="GARS"/>
    <property type="match status" value="1"/>
</dbReference>
<evidence type="ECO:0000256" key="11">
    <source>
        <dbReference type="ARBA" id="ARBA00038345"/>
    </source>
</evidence>
<evidence type="ECO:0000256" key="14">
    <source>
        <dbReference type="HAMAP-Rule" id="MF_00138"/>
    </source>
</evidence>
<dbReference type="Pfam" id="PF01071">
    <property type="entry name" value="GARS_A"/>
    <property type="match status" value="1"/>
</dbReference>
<dbReference type="UniPathway" id="UPA00074">
    <property type="reaction ID" value="UER00125"/>
</dbReference>
<dbReference type="InterPro" id="IPR020559">
    <property type="entry name" value="PRibGlycinamide_synth_CS"/>
</dbReference>
<dbReference type="InterPro" id="IPR000115">
    <property type="entry name" value="PRibGlycinamide_synth"/>
</dbReference>
<comment type="caution">
    <text evidence="17">The sequence shown here is derived from an EMBL/GenBank/DDBJ whole genome shotgun (WGS) entry which is preliminary data.</text>
</comment>
<comment type="cofactor">
    <cofactor evidence="1">
        <name>Mn(2+)</name>
        <dbReference type="ChEBI" id="CHEBI:29035"/>
    </cofactor>
</comment>
<evidence type="ECO:0000313" key="17">
    <source>
        <dbReference type="EMBL" id="OHA64742.1"/>
    </source>
</evidence>
<dbReference type="STRING" id="1802448.A2672_00975"/>
<keyword evidence="8 14" id="KW-0658">Purine biosynthesis</keyword>
<dbReference type="SUPFAM" id="SSF52440">
    <property type="entry name" value="PreATP-grasp domain"/>
    <property type="match status" value="1"/>
</dbReference>
<dbReference type="InterPro" id="IPR011761">
    <property type="entry name" value="ATP-grasp"/>
</dbReference>
<evidence type="ECO:0000256" key="2">
    <source>
        <dbReference type="ARBA" id="ARBA00001946"/>
    </source>
</evidence>
<dbReference type="Pfam" id="PF02844">
    <property type="entry name" value="GARS_N"/>
    <property type="match status" value="1"/>
</dbReference>
<feature type="domain" description="ATP-grasp" evidence="16">
    <location>
        <begin position="104"/>
        <end position="306"/>
    </location>
</feature>
<comment type="catalytic activity">
    <reaction evidence="14">
        <text>5-phospho-beta-D-ribosylamine + glycine + ATP = N(1)-(5-phospho-beta-D-ribosyl)glycinamide + ADP + phosphate + H(+)</text>
        <dbReference type="Rhea" id="RHEA:17453"/>
        <dbReference type="ChEBI" id="CHEBI:15378"/>
        <dbReference type="ChEBI" id="CHEBI:30616"/>
        <dbReference type="ChEBI" id="CHEBI:43474"/>
        <dbReference type="ChEBI" id="CHEBI:57305"/>
        <dbReference type="ChEBI" id="CHEBI:58681"/>
        <dbReference type="ChEBI" id="CHEBI:143788"/>
        <dbReference type="ChEBI" id="CHEBI:456216"/>
        <dbReference type="EC" id="6.3.4.13"/>
    </reaction>
</comment>
<keyword evidence="10" id="KW-0464">Manganese</keyword>
<dbReference type="Gene3D" id="3.90.600.10">
    <property type="entry name" value="Phosphoribosylglycinamide synthetase, C-terminal domain"/>
    <property type="match status" value="1"/>
</dbReference>
<evidence type="ECO:0000256" key="12">
    <source>
        <dbReference type="ARBA" id="ARBA00042242"/>
    </source>
</evidence>
<dbReference type="GO" id="GO:0004637">
    <property type="term" value="F:phosphoribosylamine-glycine ligase activity"/>
    <property type="evidence" value="ECO:0007669"/>
    <property type="project" value="UniProtKB-UniRule"/>
</dbReference>
<dbReference type="NCBIfam" id="TIGR00877">
    <property type="entry name" value="purD"/>
    <property type="match status" value="1"/>
</dbReference>
<organism evidence="17 18">
    <name type="scientific">Candidatus Wildermuthbacteria bacterium RIFCSPHIGHO2_01_FULL_49_22b</name>
    <dbReference type="NCBI Taxonomy" id="1802448"/>
    <lineage>
        <taxon>Bacteria</taxon>
        <taxon>Candidatus Wildermuthiibacteriota</taxon>
    </lineage>
</organism>
<dbReference type="GO" id="GO:0046872">
    <property type="term" value="F:metal ion binding"/>
    <property type="evidence" value="ECO:0007669"/>
    <property type="project" value="UniProtKB-KW"/>
</dbReference>
<dbReference type="PROSITE" id="PS50975">
    <property type="entry name" value="ATP_GRASP"/>
    <property type="match status" value="1"/>
</dbReference>
<evidence type="ECO:0000256" key="4">
    <source>
        <dbReference type="ARBA" id="ARBA00013255"/>
    </source>
</evidence>
<keyword evidence="9 15" id="KW-0067">ATP-binding</keyword>
<dbReference type="InterPro" id="IPR011054">
    <property type="entry name" value="Rudment_hybrid_motif"/>
</dbReference>
<evidence type="ECO:0000256" key="1">
    <source>
        <dbReference type="ARBA" id="ARBA00001936"/>
    </source>
</evidence>
<name>A0A1G2QXL6_9BACT</name>
<dbReference type="Gene3D" id="3.30.470.20">
    <property type="entry name" value="ATP-grasp fold, B domain"/>
    <property type="match status" value="1"/>
</dbReference>
<keyword evidence="6" id="KW-0479">Metal-binding</keyword>
<dbReference type="InterPro" id="IPR013815">
    <property type="entry name" value="ATP_grasp_subdomain_1"/>
</dbReference>
<dbReference type="Proteomes" id="UP000178065">
    <property type="component" value="Unassembled WGS sequence"/>
</dbReference>
<evidence type="ECO:0000256" key="6">
    <source>
        <dbReference type="ARBA" id="ARBA00022723"/>
    </source>
</evidence>
<dbReference type="Pfam" id="PF02843">
    <property type="entry name" value="GARS_C"/>
    <property type="match status" value="1"/>
</dbReference>
<protein>
    <recommendedName>
        <fullName evidence="4 14">Phosphoribosylamine--glycine ligase</fullName>
        <ecNumber evidence="4 14">6.3.4.13</ecNumber>
    </recommendedName>
    <alternativeName>
        <fullName evidence="14">GARS</fullName>
    </alternativeName>
    <alternativeName>
        <fullName evidence="12 14">Glycinamide ribonucleotide synthetase</fullName>
    </alternativeName>
    <alternativeName>
        <fullName evidence="13 14">Phosphoribosylglycinamide synthetase</fullName>
    </alternativeName>
</protein>
<gene>
    <name evidence="14" type="primary">purD</name>
    <name evidence="17" type="ORF">A2672_00975</name>
</gene>
<dbReference type="SUPFAM" id="SSF56059">
    <property type="entry name" value="Glutathione synthetase ATP-binding domain-like"/>
    <property type="match status" value="1"/>
</dbReference>
<evidence type="ECO:0000256" key="5">
    <source>
        <dbReference type="ARBA" id="ARBA00022598"/>
    </source>
</evidence>
<evidence type="ECO:0000256" key="9">
    <source>
        <dbReference type="ARBA" id="ARBA00022840"/>
    </source>
</evidence>
<accession>A0A1G2QXL6</accession>
<keyword evidence="5 14" id="KW-0436">Ligase</keyword>
<dbReference type="GO" id="GO:0006189">
    <property type="term" value="P:'de novo' IMP biosynthetic process"/>
    <property type="evidence" value="ECO:0007669"/>
    <property type="project" value="UniProtKB-UniRule"/>
</dbReference>
<dbReference type="InterPro" id="IPR020561">
    <property type="entry name" value="PRibGlycinamid_synth_ATP-grasp"/>
</dbReference>
<reference evidence="17 18" key="1">
    <citation type="journal article" date="2016" name="Nat. Commun.">
        <title>Thousands of microbial genomes shed light on interconnected biogeochemical processes in an aquifer system.</title>
        <authorList>
            <person name="Anantharaman K."/>
            <person name="Brown C.T."/>
            <person name="Hug L.A."/>
            <person name="Sharon I."/>
            <person name="Castelle C.J."/>
            <person name="Probst A.J."/>
            <person name="Thomas B.C."/>
            <person name="Singh A."/>
            <person name="Wilkins M.J."/>
            <person name="Karaoz U."/>
            <person name="Brodie E.L."/>
            <person name="Williams K.H."/>
            <person name="Hubbard S.S."/>
            <person name="Banfield J.F."/>
        </authorList>
    </citation>
    <scope>NUCLEOTIDE SEQUENCE [LARGE SCALE GENOMIC DNA]</scope>
</reference>
<dbReference type="GO" id="GO:0009113">
    <property type="term" value="P:purine nucleobase biosynthetic process"/>
    <property type="evidence" value="ECO:0007669"/>
    <property type="project" value="InterPro"/>
</dbReference>
<evidence type="ECO:0000313" key="18">
    <source>
        <dbReference type="Proteomes" id="UP000178065"/>
    </source>
</evidence>
<dbReference type="SUPFAM" id="SSF51246">
    <property type="entry name" value="Rudiment single hybrid motif"/>
    <property type="match status" value="1"/>
</dbReference>
<evidence type="ECO:0000256" key="7">
    <source>
        <dbReference type="ARBA" id="ARBA00022741"/>
    </source>
</evidence>
<evidence type="ECO:0000256" key="13">
    <source>
        <dbReference type="ARBA" id="ARBA00042864"/>
    </source>
</evidence>
<dbReference type="Gene3D" id="3.30.1490.20">
    <property type="entry name" value="ATP-grasp fold, A domain"/>
    <property type="match status" value="1"/>
</dbReference>
<comment type="pathway">
    <text evidence="3 14">Purine metabolism; IMP biosynthesis via de novo pathway; N(1)-(5-phospho-D-ribosyl)glycinamide from 5-phospho-alpha-D-ribose 1-diphosphate: step 2/2.</text>
</comment>
<dbReference type="EC" id="6.3.4.13" evidence="4 14"/>
<evidence type="ECO:0000256" key="8">
    <source>
        <dbReference type="ARBA" id="ARBA00022755"/>
    </source>
</evidence>
<proteinExistence type="inferred from homology"/>
<comment type="cofactor">
    <cofactor evidence="2">
        <name>Mg(2+)</name>
        <dbReference type="ChEBI" id="CHEBI:18420"/>
    </cofactor>
</comment>
<dbReference type="InterPro" id="IPR020562">
    <property type="entry name" value="PRibGlycinamide_synth_N"/>
</dbReference>
<dbReference type="PANTHER" id="PTHR43472:SF1">
    <property type="entry name" value="PHOSPHORIBOSYLAMINE--GLYCINE LIGASE, CHLOROPLASTIC"/>
    <property type="match status" value="1"/>
</dbReference>
<comment type="similarity">
    <text evidence="11 14">Belongs to the GARS family.</text>
</comment>